<evidence type="ECO:0000313" key="2">
    <source>
        <dbReference type="Proteomes" id="UP000281915"/>
    </source>
</evidence>
<comment type="caution">
    <text evidence="1">The sequence shown here is derived from an EMBL/GenBank/DDBJ whole genome shotgun (WGS) entry which is preliminary data.</text>
</comment>
<evidence type="ECO:0000313" key="1">
    <source>
        <dbReference type="EMBL" id="RNB69861.1"/>
    </source>
</evidence>
<dbReference type="RefSeq" id="WP_122915536.1">
    <property type="nucleotide sequence ID" value="NZ_RHHT01000073.1"/>
</dbReference>
<protein>
    <submittedName>
        <fullName evidence="1">Uncharacterized protein</fullName>
    </submittedName>
</protein>
<dbReference type="Proteomes" id="UP000281915">
    <property type="component" value="Unassembled WGS sequence"/>
</dbReference>
<proteinExistence type="predicted"/>
<accession>A0A3M8C2J4</accession>
<dbReference type="AlphaFoldDB" id="A0A3M8C2J4"/>
<reference evidence="1 2" key="1">
    <citation type="submission" date="2018-10" db="EMBL/GenBank/DDBJ databases">
        <title>Phylogenomics of Brevibacillus.</title>
        <authorList>
            <person name="Dunlap C."/>
        </authorList>
    </citation>
    <scope>NUCLEOTIDE SEQUENCE [LARGE SCALE GENOMIC DNA]</scope>
    <source>
        <strain evidence="1 2">JCM 15085</strain>
    </source>
</reference>
<dbReference type="EMBL" id="RHHT01000073">
    <property type="protein sequence ID" value="RNB69861.1"/>
    <property type="molecule type" value="Genomic_DNA"/>
</dbReference>
<sequence length="63" mass="7035">MARKAKQEVAAEQTRSKQEWIKSAFTLGAESFEVAGALFQEAAEQQLTESMVKRKLNTYRGGV</sequence>
<gene>
    <name evidence="1" type="ORF">EDM58_23800</name>
</gene>
<name>A0A3M8C2J4_9BACL</name>
<organism evidence="1 2">
    <name type="scientific">Brevibacillus panacihumi</name>
    <dbReference type="NCBI Taxonomy" id="497735"/>
    <lineage>
        <taxon>Bacteria</taxon>
        <taxon>Bacillati</taxon>
        <taxon>Bacillota</taxon>
        <taxon>Bacilli</taxon>
        <taxon>Bacillales</taxon>
        <taxon>Paenibacillaceae</taxon>
        <taxon>Brevibacillus</taxon>
    </lineage>
</organism>